<dbReference type="PANTHER" id="PTHR48101:SF1">
    <property type="entry name" value="METHYLMALONYL-COA MUTASE, LARGE SUBUNIT"/>
    <property type="match status" value="1"/>
</dbReference>
<gene>
    <name evidence="2" type="ORF">JGI8_01184</name>
</gene>
<dbReference type="PANTHER" id="PTHR48101">
    <property type="entry name" value="METHYLMALONYL-COA MUTASE, MITOCHONDRIAL-RELATED"/>
    <property type="match status" value="1"/>
</dbReference>
<feature type="domain" description="Methylmalonyl-CoA mutase alpha/beta chain catalytic" evidence="1">
    <location>
        <begin position="2"/>
        <end position="77"/>
    </location>
</feature>
<comment type="caution">
    <text evidence="2">The sequence shown here is derived from an EMBL/GenBank/DDBJ whole genome shotgun (WGS) entry which is preliminary data.</text>
</comment>
<organism evidence="2 3">
    <name type="scientific">Candidatus Kryptonium thompsonii</name>
    <dbReference type="NCBI Taxonomy" id="1633631"/>
    <lineage>
        <taxon>Bacteria</taxon>
        <taxon>Pseudomonadati</taxon>
        <taxon>Candidatus Kryptoniota</taxon>
        <taxon>Candidatus Kryptonium</taxon>
    </lineage>
</organism>
<accession>A0ABP2AVW2</accession>
<dbReference type="InterPro" id="IPR006099">
    <property type="entry name" value="MeMalonylCoA_mutase_a/b_cat"/>
</dbReference>
<keyword evidence="3" id="KW-1185">Reference proteome</keyword>
<dbReference type="EMBL" id="CZVI01000015">
    <property type="protein sequence ID" value="CUS88254.1"/>
    <property type="molecule type" value="Genomic_DNA"/>
</dbReference>
<dbReference type="Gene3D" id="3.20.20.240">
    <property type="entry name" value="Methylmalonyl-CoA mutase"/>
    <property type="match status" value="1"/>
</dbReference>
<evidence type="ECO:0000259" key="1">
    <source>
        <dbReference type="Pfam" id="PF01642"/>
    </source>
</evidence>
<reference evidence="2 3" key="1">
    <citation type="submission" date="2015-11" db="EMBL/GenBank/DDBJ databases">
        <authorList>
            <person name="Varghese N."/>
        </authorList>
    </citation>
    <scope>NUCLEOTIDE SEQUENCE [LARGE SCALE GENOMIC DNA]</scope>
    <source>
        <strain evidence="2 3">JGI-8</strain>
    </source>
</reference>
<evidence type="ECO:0000313" key="3">
    <source>
        <dbReference type="Proteomes" id="UP000182200"/>
    </source>
</evidence>
<dbReference type="Proteomes" id="UP000182200">
    <property type="component" value="Unassembled WGS sequence"/>
</dbReference>
<feature type="non-terminal residue" evidence="2">
    <location>
        <position position="1"/>
    </location>
</feature>
<name>A0ABP2AVW2_9BACT</name>
<proteinExistence type="predicted"/>
<protein>
    <submittedName>
        <fullName evidence="2">Methylmalonyl-CoA mutase</fullName>
    </submittedName>
</protein>
<dbReference type="RefSeq" id="WP_141655167.1">
    <property type="nucleotide sequence ID" value="NZ_CZVI01000015.1"/>
</dbReference>
<dbReference type="InterPro" id="IPR016176">
    <property type="entry name" value="Cbl-dep_enz_cat"/>
</dbReference>
<dbReference type="SUPFAM" id="SSF51703">
    <property type="entry name" value="Cobalamin (vitamin B12)-dependent enzymes"/>
    <property type="match status" value="1"/>
</dbReference>
<dbReference type="Pfam" id="PF01642">
    <property type="entry name" value="MM_CoA_mutase"/>
    <property type="match status" value="1"/>
</dbReference>
<evidence type="ECO:0000313" key="2">
    <source>
        <dbReference type="EMBL" id="CUS88254.1"/>
    </source>
</evidence>
<sequence>KQKIEIFKLNESAIKNQIERLKKLRKERDNGKVMLALKRLRESALLGENLIPPIIECVEAYATIGEISDTLREIWGEYREI</sequence>